<dbReference type="AlphaFoldDB" id="A0A137PF51"/>
<feature type="compositionally biased region" description="Low complexity" evidence="1">
    <location>
        <begin position="471"/>
        <end position="485"/>
    </location>
</feature>
<feature type="compositionally biased region" description="Polar residues" evidence="1">
    <location>
        <begin position="683"/>
        <end position="720"/>
    </location>
</feature>
<dbReference type="Proteomes" id="UP000070444">
    <property type="component" value="Unassembled WGS sequence"/>
</dbReference>
<feature type="region of interest" description="Disordered" evidence="1">
    <location>
        <begin position="173"/>
        <end position="212"/>
    </location>
</feature>
<dbReference type="EMBL" id="KQ964434">
    <property type="protein sequence ID" value="KXN73607.1"/>
    <property type="molecule type" value="Genomic_DNA"/>
</dbReference>
<feature type="region of interest" description="Disordered" evidence="1">
    <location>
        <begin position="433"/>
        <end position="487"/>
    </location>
</feature>
<accession>A0A137PF51</accession>
<name>A0A137PF51_CONC2</name>
<feature type="compositionally biased region" description="Basic and acidic residues" evidence="1">
    <location>
        <begin position="282"/>
        <end position="293"/>
    </location>
</feature>
<proteinExistence type="predicted"/>
<feature type="region of interest" description="Disordered" evidence="1">
    <location>
        <begin position="568"/>
        <end position="643"/>
    </location>
</feature>
<gene>
    <name evidence="2" type="ORF">CONCODRAFT_3424</name>
</gene>
<feature type="region of interest" description="Disordered" evidence="1">
    <location>
        <begin position="237"/>
        <end position="303"/>
    </location>
</feature>
<feature type="region of interest" description="Disordered" evidence="1">
    <location>
        <begin position="83"/>
        <end position="106"/>
    </location>
</feature>
<feature type="compositionally biased region" description="Polar residues" evidence="1">
    <location>
        <begin position="628"/>
        <end position="643"/>
    </location>
</feature>
<feature type="compositionally biased region" description="Polar residues" evidence="1">
    <location>
        <begin position="581"/>
        <end position="612"/>
    </location>
</feature>
<reference evidence="2 3" key="1">
    <citation type="journal article" date="2015" name="Genome Biol. Evol.">
        <title>Phylogenomic analyses indicate that early fungi evolved digesting cell walls of algal ancestors of land plants.</title>
        <authorList>
            <person name="Chang Y."/>
            <person name="Wang S."/>
            <person name="Sekimoto S."/>
            <person name="Aerts A.L."/>
            <person name="Choi C."/>
            <person name="Clum A."/>
            <person name="LaButti K.M."/>
            <person name="Lindquist E.A."/>
            <person name="Yee Ngan C."/>
            <person name="Ohm R.A."/>
            <person name="Salamov A.A."/>
            <person name="Grigoriev I.V."/>
            <person name="Spatafora J.W."/>
            <person name="Berbee M.L."/>
        </authorList>
    </citation>
    <scope>NUCLEOTIDE SEQUENCE [LARGE SCALE GENOMIC DNA]</scope>
    <source>
        <strain evidence="2 3">NRRL 28638</strain>
    </source>
</reference>
<evidence type="ECO:0000313" key="3">
    <source>
        <dbReference type="Proteomes" id="UP000070444"/>
    </source>
</evidence>
<evidence type="ECO:0000313" key="2">
    <source>
        <dbReference type="EMBL" id="KXN73607.1"/>
    </source>
</evidence>
<feature type="region of interest" description="Disordered" evidence="1">
    <location>
        <begin position="683"/>
        <end position="846"/>
    </location>
</feature>
<feature type="compositionally biased region" description="Polar residues" evidence="1">
    <location>
        <begin position="743"/>
        <end position="761"/>
    </location>
</feature>
<organism evidence="2 3">
    <name type="scientific">Conidiobolus coronatus (strain ATCC 28846 / CBS 209.66 / NRRL 28638)</name>
    <name type="common">Delacroixia coronata</name>
    <dbReference type="NCBI Taxonomy" id="796925"/>
    <lineage>
        <taxon>Eukaryota</taxon>
        <taxon>Fungi</taxon>
        <taxon>Fungi incertae sedis</taxon>
        <taxon>Zoopagomycota</taxon>
        <taxon>Entomophthoromycotina</taxon>
        <taxon>Entomophthoromycetes</taxon>
        <taxon>Entomophthorales</taxon>
        <taxon>Ancylistaceae</taxon>
        <taxon>Conidiobolus</taxon>
    </lineage>
</organism>
<feature type="compositionally biased region" description="Polar residues" evidence="1">
    <location>
        <begin position="92"/>
        <end position="106"/>
    </location>
</feature>
<sequence length="846" mass="92006">MEFPYRKATKFSARSLGNLSDNLRKKLKLDNANNFNVDTFKPLHIPSIPIPRRKPSTNLNPQANSNLEQSSTLDNVQNANLLNSNINTSTSPGHTQSTQPFSIPSTSVADASLPQAWQGIGLSNLTTAQQTQNSNYLQAISPNPRQSAEEQISPGKAQNVPTIKDFLEEDTQSSIDFPNDLPPWPEQDSSMSFDLPQLHGDIDSSVDMDQSNKRETDFGQIQLDRDNTRDEDSILSVDFEKPSQLPQDSSKADNNQMDFDISLDNINPDLEDSSAQTSLQRDYSDRRNLEKSKGNQANSSELEKALPEFEYSFPAEAEDNENTHENTLLSEDIKTNELSQLSEITTSKDSQNKTEVMLQNAENSKNNQQQSLNSNADNQTEAVAKPTFGSAFSSFTSAGAPNQSTENASQASTAANLTFWHGVALSSVTSRLNPVKFQPPKPADFLKKPLSSKEQSEQSGDTAKSSSPVKQSSNQLNSSVSQINQAKEELSQVESSIKKQAIADQSFTSNNSEQLGLDKAALTVDDQKNNQVDDAIEDTDGHTAPNLESQYEYNVIGSKVEEPAAPIPETAVSNPEHPEIENSTISNTASGVKSQPEQVPSENSSTTAQPSTLWHGFNLSAVSKGPAQPTSQPSAETSTLTHSSDLNDNATLWHGISLSSVTSRGSNPFSSTQKLGAFSNSLTSVDNSGSKSQDKTLSVNSSIGKSAISDNAITDGQDNNNTEDPESLSQSKKRLRNEEEDNVNQPQSEALSDNGHSNKSSRIIEPENENTAPAFQTSEEHADSLPSNKRSREEDEDQDDSMADGNQHIEKSQEEELANFSPLQSEPSISSIQPPVQPLPTSLGQL</sequence>
<evidence type="ECO:0000256" key="1">
    <source>
        <dbReference type="SAM" id="MobiDB-lite"/>
    </source>
</evidence>
<feature type="compositionally biased region" description="Low complexity" evidence="1">
    <location>
        <begin position="821"/>
        <end position="834"/>
    </location>
</feature>
<feature type="compositionally biased region" description="Polar residues" evidence="1">
    <location>
        <begin position="244"/>
        <end position="257"/>
    </location>
</feature>
<protein>
    <submittedName>
        <fullName evidence="2">Uncharacterized protein</fullName>
    </submittedName>
</protein>
<feature type="compositionally biased region" description="Polar residues" evidence="1">
    <location>
        <begin position="457"/>
        <end position="470"/>
    </location>
</feature>
<keyword evidence="3" id="KW-1185">Reference proteome</keyword>